<keyword evidence="7" id="KW-0804">Transcription</keyword>
<dbReference type="InterPro" id="IPR051446">
    <property type="entry name" value="HTH_trans_reg/aminotransferase"/>
</dbReference>
<proteinExistence type="inferred from homology"/>
<dbReference type="InterPro" id="IPR004839">
    <property type="entry name" value="Aminotransferase_I/II_large"/>
</dbReference>
<dbReference type="Gene3D" id="1.10.10.10">
    <property type="entry name" value="Winged helix-like DNA-binding domain superfamily/Winged helix DNA-binding domain"/>
    <property type="match status" value="1"/>
</dbReference>
<evidence type="ECO:0000256" key="2">
    <source>
        <dbReference type="ARBA" id="ARBA00005384"/>
    </source>
</evidence>
<evidence type="ECO:0000313" key="9">
    <source>
        <dbReference type="EMBL" id="MDP5272940.1"/>
    </source>
</evidence>
<comment type="cofactor">
    <cofactor evidence="1">
        <name>pyridoxal 5'-phosphate</name>
        <dbReference type="ChEBI" id="CHEBI:597326"/>
    </cofactor>
</comment>
<keyword evidence="3 9" id="KW-0032">Aminotransferase</keyword>
<gene>
    <name evidence="9" type="ORF">Q5Y73_02365</name>
</gene>
<evidence type="ECO:0000256" key="6">
    <source>
        <dbReference type="ARBA" id="ARBA00023125"/>
    </source>
</evidence>
<dbReference type="CDD" id="cd07377">
    <property type="entry name" value="WHTH_GntR"/>
    <property type="match status" value="1"/>
</dbReference>
<dbReference type="RefSeq" id="WP_305990238.1">
    <property type="nucleotide sequence ID" value="NZ_JAVAMP010000001.1"/>
</dbReference>
<dbReference type="PROSITE" id="PS50949">
    <property type="entry name" value="HTH_GNTR"/>
    <property type="match status" value="1"/>
</dbReference>
<keyword evidence="6" id="KW-0238">DNA-binding</keyword>
<accession>A0ABT9IVX7</accession>
<evidence type="ECO:0000256" key="7">
    <source>
        <dbReference type="ARBA" id="ARBA00023163"/>
    </source>
</evidence>
<evidence type="ECO:0000256" key="3">
    <source>
        <dbReference type="ARBA" id="ARBA00022576"/>
    </source>
</evidence>
<evidence type="ECO:0000259" key="8">
    <source>
        <dbReference type="PROSITE" id="PS50949"/>
    </source>
</evidence>
<sequence length="451" mass="52160">MKKFENMMNEIESRITTGELSSGEKLPSIRELAIQFGCSKSTVVHAYQELEKKHVIYSIPQSGYFVVERKVNKSTYLHKENIDFSSAAPDPVVFPYLDFQHCINKAIDIYKEDLFTYTLTRGLSPLIRVLENHLANYQVFTKQENIFITSGVQQALAILATMPFPNQKTTILIEEPSYHNFIKLLKLQGIPIMGIKRDAEGIDLNELEQIFKTQSIKFFYTIPRYHNPLGTSYTEQQKKTIADLAKKYDVYIVEDDYLADIESNQKSDPIFAYSPVSHVVYLKSYAKMIFPGLRVGAAVIPETLKENFYLFKKLTDIDTSMISQAALEIYIKNGMFERHKEKMKSTYTNRLLYLNEMLKQYGDKDLITYPELTSGVYTHIKVHQSINIKKVIQNLEKQKVILVPVDENYISLLNREKILHISITRTNKEQIKEGVIKLLKELKRAKSSLVY</sequence>
<evidence type="ECO:0000256" key="1">
    <source>
        <dbReference type="ARBA" id="ARBA00001933"/>
    </source>
</evidence>
<keyword evidence="5" id="KW-0805">Transcription regulation</keyword>
<reference evidence="9 10" key="1">
    <citation type="submission" date="2023-08" db="EMBL/GenBank/DDBJ databases">
        <authorList>
            <person name="Park J.-S."/>
        </authorList>
    </citation>
    <scope>NUCLEOTIDE SEQUENCE [LARGE SCALE GENOMIC DNA]</scope>
    <source>
        <strain evidence="9 10">2205SS18-9</strain>
    </source>
</reference>
<dbReference type="Gene3D" id="3.40.640.10">
    <property type="entry name" value="Type I PLP-dependent aspartate aminotransferase-like (Major domain)"/>
    <property type="match status" value="1"/>
</dbReference>
<organism evidence="9 10">
    <name type="scientific">Chengkuizengella axinellae</name>
    <dbReference type="NCBI Taxonomy" id="3064388"/>
    <lineage>
        <taxon>Bacteria</taxon>
        <taxon>Bacillati</taxon>
        <taxon>Bacillota</taxon>
        <taxon>Bacilli</taxon>
        <taxon>Bacillales</taxon>
        <taxon>Paenibacillaceae</taxon>
        <taxon>Chengkuizengella</taxon>
    </lineage>
</organism>
<dbReference type="Proteomes" id="UP001231941">
    <property type="component" value="Unassembled WGS sequence"/>
</dbReference>
<keyword evidence="4" id="KW-0663">Pyridoxal phosphate</keyword>
<dbReference type="CDD" id="cd00609">
    <property type="entry name" value="AAT_like"/>
    <property type="match status" value="1"/>
</dbReference>
<dbReference type="SUPFAM" id="SSF46785">
    <property type="entry name" value="Winged helix' DNA-binding domain"/>
    <property type="match status" value="1"/>
</dbReference>
<dbReference type="InterPro" id="IPR000524">
    <property type="entry name" value="Tscrpt_reg_HTH_GntR"/>
</dbReference>
<dbReference type="EMBL" id="JAVAMP010000001">
    <property type="protein sequence ID" value="MDP5272940.1"/>
    <property type="molecule type" value="Genomic_DNA"/>
</dbReference>
<dbReference type="InterPro" id="IPR036388">
    <property type="entry name" value="WH-like_DNA-bd_sf"/>
</dbReference>
<dbReference type="PANTHER" id="PTHR46577:SF1">
    <property type="entry name" value="HTH-TYPE TRANSCRIPTIONAL REGULATORY PROTEIN GABR"/>
    <property type="match status" value="1"/>
</dbReference>
<evidence type="ECO:0000256" key="5">
    <source>
        <dbReference type="ARBA" id="ARBA00023015"/>
    </source>
</evidence>
<dbReference type="Pfam" id="PF00392">
    <property type="entry name" value="GntR"/>
    <property type="match status" value="1"/>
</dbReference>
<dbReference type="SUPFAM" id="SSF53383">
    <property type="entry name" value="PLP-dependent transferases"/>
    <property type="match status" value="1"/>
</dbReference>
<comment type="similarity">
    <text evidence="2">In the C-terminal section; belongs to the class-I pyridoxal-phosphate-dependent aminotransferase family.</text>
</comment>
<dbReference type="InterPro" id="IPR015421">
    <property type="entry name" value="PyrdxlP-dep_Trfase_major"/>
</dbReference>
<dbReference type="SMART" id="SM00345">
    <property type="entry name" value="HTH_GNTR"/>
    <property type="match status" value="1"/>
</dbReference>
<keyword evidence="3 9" id="KW-0808">Transferase</keyword>
<dbReference type="InterPro" id="IPR036390">
    <property type="entry name" value="WH_DNA-bd_sf"/>
</dbReference>
<name>A0ABT9IVX7_9BACL</name>
<protein>
    <submittedName>
        <fullName evidence="9">PLP-dependent aminotransferase family protein</fullName>
    </submittedName>
</protein>
<dbReference type="InterPro" id="IPR015424">
    <property type="entry name" value="PyrdxlP-dep_Trfase"/>
</dbReference>
<dbReference type="PANTHER" id="PTHR46577">
    <property type="entry name" value="HTH-TYPE TRANSCRIPTIONAL REGULATORY PROTEIN GABR"/>
    <property type="match status" value="1"/>
</dbReference>
<evidence type="ECO:0000313" key="10">
    <source>
        <dbReference type="Proteomes" id="UP001231941"/>
    </source>
</evidence>
<keyword evidence="10" id="KW-1185">Reference proteome</keyword>
<comment type="caution">
    <text evidence="9">The sequence shown here is derived from an EMBL/GenBank/DDBJ whole genome shotgun (WGS) entry which is preliminary data.</text>
</comment>
<dbReference type="Pfam" id="PF00155">
    <property type="entry name" value="Aminotran_1_2"/>
    <property type="match status" value="1"/>
</dbReference>
<feature type="domain" description="HTH gntR-type" evidence="8">
    <location>
        <begin position="1"/>
        <end position="69"/>
    </location>
</feature>
<dbReference type="GO" id="GO:0008483">
    <property type="term" value="F:transaminase activity"/>
    <property type="evidence" value="ECO:0007669"/>
    <property type="project" value="UniProtKB-KW"/>
</dbReference>
<evidence type="ECO:0000256" key="4">
    <source>
        <dbReference type="ARBA" id="ARBA00022898"/>
    </source>
</evidence>